<organism evidence="1 2">
    <name type="scientific">Persicobacter psychrovividus</name>
    <dbReference type="NCBI Taxonomy" id="387638"/>
    <lineage>
        <taxon>Bacteria</taxon>
        <taxon>Pseudomonadati</taxon>
        <taxon>Bacteroidota</taxon>
        <taxon>Cytophagia</taxon>
        <taxon>Cytophagales</taxon>
        <taxon>Persicobacteraceae</taxon>
        <taxon>Persicobacter</taxon>
    </lineage>
</organism>
<keyword evidence="2" id="KW-1185">Reference proteome</keyword>
<dbReference type="Proteomes" id="UP001354989">
    <property type="component" value="Chromosome"/>
</dbReference>
<reference evidence="1 2" key="1">
    <citation type="submission" date="2021-12" db="EMBL/GenBank/DDBJ databases">
        <title>Genome sequencing of bacteria with rrn-lacking chromosome and rrn-plasmid.</title>
        <authorList>
            <person name="Anda M."/>
            <person name="Iwasaki W."/>
        </authorList>
    </citation>
    <scope>NUCLEOTIDE SEQUENCE [LARGE SCALE GENOMIC DNA]</scope>
    <source>
        <strain evidence="1 2">NBRC 101262</strain>
    </source>
</reference>
<evidence type="ECO:0000313" key="2">
    <source>
        <dbReference type="Proteomes" id="UP001354989"/>
    </source>
</evidence>
<proteinExistence type="predicted"/>
<gene>
    <name evidence="1" type="ORF">PEPS_10400</name>
</gene>
<dbReference type="EMBL" id="AP025292">
    <property type="protein sequence ID" value="BDC98759.1"/>
    <property type="molecule type" value="Genomic_DNA"/>
</dbReference>
<name>A0ABM7VCU9_9BACT</name>
<protein>
    <submittedName>
        <fullName evidence="1">Uncharacterized protein</fullName>
    </submittedName>
</protein>
<accession>A0ABM7VCU9</accession>
<evidence type="ECO:0000313" key="1">
    <source>
        <dbReference type="EMBL" id="BDC98759.1"/>
    </source>
</evidence>
<sequence length="71" mass="7944">MGLTVIGQVRNRAIENAGGLDNWNALPLEEATQYFRVAELLMGPSPIMIIEEHLKSFQQGERKITPLPIIN</sequence>
<dbReference type="RefSeq" id="WP_338397856.1">
    <property type="nucleotide sequence ID" value="NZ_AP025292.1"/>
</dbReference>